<protein>
    <submittedName>
        <fullName evidence="1">Uncharacterized protein</fullName>
    </submittedName>
</protein>
<dbReference type="RefSeq" id="WP_006506073.1">
    <property type="nucleotide sequence ID" value="NZ_CP102271.1"/>
</dbReference>
<dbReference type="Proteomes" id="UP001197492">
    <property type="component" value="Unassembled WGS sequence"/>
</dbReference>
<evidence type="ECO:0000313" key="1">
    <source>
        <dbReference type="EMBL" id="MBV3382374.1"/>
    </source>
</evidence>
<reference evidence="1 4" key="1">
    <citation type="submission" date="2021-06" db="EMBL/GenBank/DDBJ databases">
        <title>Collection of gut derived symbiotic bacterial strains cultured from healthy donors.</title>
        <authorList>
            <person name="Lin H."/>
            <person name="Littmann E."/>
            <person name="Pamer E.G."/>
        </authorList>
    </citation>
    <scope>NUCLEOTIDE SEQUENCE</scope>
    <source>
        <strain evidence="2 4">MSK.21.70</strain>
        <strain evidence="1">MSK.21.82</strain>
    </source>
</reference>
<evidence type="ECO:0000313" key="2">
    <source>
        <dbReference type="EMBL" id="MBV3392464.1"/>
    </source>
</evidence>
<accession>A0AAW4MX35</accession>
<gene>
    <name evidence="1" type="ORF">KSV97_03825</name>
    <name evidence="2" type="ORF">KSW06_04170</name>
</gene>
<dbReference type="GeneID" id="301324237"/>
<dbReference type="AlphaFoldDB" id="A0AAW4MX35"/>
<comment type="caution">
    <text evidence="1">The sequence shown here is derived from an EMBL/GenBank/DDBJ whole genome shotgun (WGS) entry which is preliminary data.</text>
</comment>
<organism evidence="1 3">
    <name type="scientific">Catenibacterium mitsuokai</name>
    <dbReference type="NCBI Taxonomy" id="100886"/>
    <lineage>
        <taxon>Bacteria</taxon>
        <taxon>Bacillati</taxon>
        <taxon>Bacillota</taxon>
        <taxon>Erysipelotrichia</taxon>
        <taxon>Erysipelotrichales</taxon>
        <taxon>Coprobacillaceae</taxon>
        <taxon>Catenibacterium</taxon>
    </lineage>
</organism>
<dbReference type="Proteomes" id="UP001196408">
    <property type="component" value="Unassembled WGS sequence"/>
</dbReference>
<dbReference type="EMBL" id="JAHOEL010000018">
    <property type="protein sequence ID" value="MBV3392464.1"/>
    <property type="molecule type" value="Genomic_DNA"/>
</dbReference>
<dbReference type="EMBL" id="JAHOEF010000016">
    <property type="protein sequence ID" value="MBV3382374.1"/>
    <property type="molecule type" value="Genomic_DNA"/>
</dbReference>
<keyword evidence="4" id="KW-1185">Reference proteome</keyword>
<evidence type="ECO:0000313" key="3">
    <source>
        <dbReference type="Proteomes" id="UP001196408"/>
    </source>
</evidence>
<proteinExistence type="predicted"/>
<sequence>MTLKEAYETGRDLDVYVDSEMADQDSHSFDDLWQSIYDIVQVAVGGIVEEDPEELKKAIAWLKETQDKTEAYKTLDIPFEVE</sequence>
<evidence type="ECO:0000313" key="4">
    <source>
        <dbReference type="Proteomes" id="UP001197492"/>
    </source>
</evidence>
<name>A0AAW4MX35_9FIRM</name>